<evidence type="ECO:0000259" key="7">
    <source>
        <dbReference type="PROSITE" id="PS50237"/>
    </source>
</evidence>
<evidence type="ECO:0000256" key="4">
    <source>
        <dbReference type="ARBA" id="ARBA00022679"/>
    </source>
</evidence>
<dbReference type="InterPro" id="IPR035983">
    <property type="entry name" value="Hect_E3_ubiquitin_ligase"/>
</dbReference>
<evidence type="ECO:0000313" key="8">
    <source>
        <dbReference type="EMBL" id="CAK0902116.1"/>
    </source>
</evidence>
<protein>
    <recommendedName>
        <fullName evidence="3">HECT-type E3 ubiquitin transferase</fullName>
        <ecNumber evidence="3">2.3.2.26</ecNumber>
    </recommendedName>
</protein>
<name>A0ABN9XUJ6_9DINO</name>
<keyword evidence="5 6" id="KW-0833">Ubl conjugation pathway</keyword>
<reference evidence="8" key="1">
    <citation type="submission" date="2023-10" db="EMBL/GenBank/DDBJ databases">
        <authorList>
            <person name="Chen Y."/>
            <person name="Shah S."/>
            <person name="Dougan E. K."/>
            <person name="Thang M."/>
            <person name="Chan C."/>
        </authorList>
    </citation>
    <scope>NUCLEOTIDE SEQUENCE [LARGE SCALE GENOMIC DNA]</scope>
</reference>
<keyword evidence="4" id="KW-0808">Transferase</keyword>
<comment type="pathway">
    <text evidence="2">Protein modification; protein ubiquitination.</text>
</comment>
<sequence length="187" mass="21270">MLKESGDQIAVTEENKEEFVERLLDRLLISGLRRQVECFRRGLLRVVPEEVVLRIGELMSLKEIEVMVCGADEVDVDDWEQHTQYENGYTKDSQPVLWFWDVVRSMTQASRASLLSFATGSPQVPSGGFRFLQPDLFTVQRVAVTGRCPEAHTCANTIDLPEYASKEELERRLLFAISEAGDAFGRR</sequence>
<accession>A0ABN9XUJ6</accession>
<evidence type="ECO:0000256" key="1">
    <source>
        <dbReference type="ARBA" id="ARBA00000885"/>
    </source>
</evidence>
<evidence type="ECO:0000256" key="2">
    <source>
        <dbReference type="ARBA" id="ARBA00004906"/>
    </source>
</evidence>
<dbReference type="PROSITE" id="PS50237">
    <property type="entry name" value="HECT"/>
    <property type="match status" value="1"/>
</dbReference>
<evidence type="ECO:0000256" key="3">
    <source>
        <dbReference type="ARBA" id="ARBA00012485"/>
    </source>
</evidence>
<dbReference type="SUPFAM" id="SSF56204">
    <property type="entry name" value="Hect, E3 ligase catalytic domain"/>
    <property type="match status" value="1"/>
</dbReference>
<dbReference type="InterPro" id="IPR000569">
    <property type="entry name" value="HECT_dom"/>
</dbReference>
<evidence type="ECO:0000256" key="6">
    <source>
        <dbReference type="PROSITE-ProRule" id="PRU00104"/>
    </source>
</evidence>
<dbReference type="Proteomes" id="UP001189429">
    <property type="component" value="Unassembled WGS sequence"/>
</dbReference>
<dbReference type="Gene3D" id="3.30.2410.10">
    <property type="entry name" value="Hect, E3 ligase catalytic domain"/>
    <property type="match status" value="1"/>
</dbReference>
<dbReference type="Gene3D" id="3.90.1750.10">
    <property type="entry name" value="Hect, E3 ligase catalytic domains"/>
    <property type="match status" value="1"/>
</dbReference>
<organism evidence="8 9">
    <name type="scientific">Prorocentrum cordatum</name>
    <dbReference type="NCBI Taxonomy" id="2364126"/>
    <lineage>
        <taxon>Eukaryota</taxon>
        <taxon>Sar</taxon>
        <taxon>Alveolata</taxon>
        <taxon>Dinophyceae</taxon>
        <taxon>Prorocentrales</taxon>
        <taxon>Prorocentraceae</taxon>
        <taxon>Prorocentrum</taxon>
    </lineage>
</organism>
<dbReference type="EMBL" id="CAUYUJ010021025">
    <property type="protein sequence ID" value="CAK0902116.1"/>
    <property type="molecule type" value="Genomic_DNA"/>
</dbReference>
<dbReference type="PANTHER" id="PTHR11254:SF440">
    <property type="entry name" value="E3 UBIQUITIN-PROTEIN LIGASE NEDD-4"/>
    <property type="match status" value="1"/>
</dbReference>
<comment type="caution">
    <text evidence="8">The sequence shown here is derived from an EMBL/GenBank/DDBJ whole genome shotgun (WGS) entry which is preliminary data.</text>
</comment>
<evidence type="ECO:0000313" key="9">
    <source>
        <dbReference type="Proteomes" id="UP001189429"/>
    </source>
</evidence>
<dbReference type="SMART" id="SM00119">
    <property type="entry name" value="HECTc"/>
    <property type="match status" value="1"/>
</dbReference>
<gene>
    <name evidence="8" type="ORF">PCOR1329_LOCUS78827</name>
</gene>
<evidence type="ECO:0000256" key="5">
    <source>
        <dbReference type="ARBA" id="ARBA00022786"/>
    </source>
</evidence>
<keyword evidence="9" id="KW-1185">Reference proteome</keyword>
<proteinExistence type="predicted"/>
<dbReference type="Pfam" id="PF00632">
    <property type="entry name" value="HECT"/>
    <property type="match status" value="1"/>
</dbReference>
<comment type="catalytic activity">
    <reaction evidence="1">
        <text>S-ubiquitinyl-[E2 ubiquitin-conjugating enzyme]-L-cysteine + [acceptor protein]-L-lysine = [E2 ubiquitin-conjugating enzyme]-L-cysteine + N(6)-ubiquitinyl-[acceptor protein]-L-lysine.</text>
        <dbReference type="EC" id="2.3.2.26"/>
    </reaction>
</comment>
<dbReference type="Gene3D" id="3.30.2160.10">
    <property type="entry name" value="Hect, E3 ligase catalytic domain"/>
    <property type="match status" value="1"/>
</dbReference>
<feature type="active site" description="Glycyl thioester intermediate" evidence="6">
    <location>
        <position position="154"/>
    </location>
</feature>
<dbReference type="PANTHER" id="PTHR11254">
    <property type="entry name" value="HECT DOMAIN UBIQUITIN-PROTEIN LIGASE"/>
    <property type="match status" value="1"/>
</dbReference>
<dbReference type="InterPro" id="IPR050409">
    <property type="entry name" value="E3_ubiq-protein_ligase"/>
</dbReference>
<feature type="domain" description="HECT" evidence="7">
    <location>
        <begin position="1"/>
        <end position="187"/>
    </location>
</feature>
<dbReference type="EC" id="2.3.2.26" evidence="3"/>